<comment type="subcellular location">
    <subcellularLocation>
        <location evidence="1 11">Cytoplasm</location>
    </subcellularLocation>
</comment>
<dbReference type="GO" id="GO:0051301">
    <property type="term" value="P:cell division"/>
    <property type="evidence" value="ECO:0007669"/>
    <property type="project" value="UniProtKB-KW"/>
</dbReference>
<protein>
    <recommendedName>
        <fullName evidence="3 11">Tyrosine recombinase XerD</fullName>
    </recommendedName>
</protein>
<dbReference type="GO" id="GO:0006313">
    <property type="term" value="P:DNA transposition"/>
    <property type="evidence" value="ECO:0007669"/>
    <property type="project" value="UniProtKB-UniRule"/>
</dbReference>
<evidence type="ECO:0000256" key="1">
    <source>
        <dbReference type="ARBA" id="ARBA00004496"/>
    </source>
</evidence>
<dbReference type="GO" id="GO:0005737">
    <property type="term" value="C:cytoplasm"/>
    <property type="evidence" value="ECO:0007669"/>
    <property type="project" value="UniProtKB-SubCell"/>
</dbReference>
<dbReference type="Gene3D" id="1.10.150.130">
    <property type="match status" value="1"/>
</dbReference>
<dbReference type="PANTHER" id="PTHR30349">
    <property type="entry name" value="PHAGE INTEGRASE-RELATED"/>
    <property type="match status" value="1"/>
</dbReference>
<evidence type="ECO:0000256" key="5">
    <source>
        <dbReference type="ARBA" id="ARBA00022618"/>
    </source>
</evidence>
<dbReference type="Gene3D" id="1.10.443.10">
    <property type="entry name" value="Intergrase catalytic core"/>
    <property type="match status" value="1"/>
</dbReference>
<dbReference type="InterPro" id="IPR002104">
    <property type="entry name" value="Integrase_catalytic"/>
</dbReference>
<dbReference type="PROSITE" id="PS51900">
    <property type="entry name" value="CB"/>
    <property type="match status" value="1"/>
</dbReference>
<evidence type="ECO:0000256" key="11">
    <source>
        <dbReference type="HAMAP-Rule" id="MF_01807"/>
    </source>
</evidence>
<dbReference type="GO" id="GO:0007059">
    <property type="term" value="P:chromosome segregation"/>
    <property type="evidence" value="ECO:0007669"/>
    <property type="project" value="UniProtKB-UniRule"/>
</dbReference>
<dbReference type="HAMAP" id="MF_01807">
    <property type="entry name" value="Recomb_XerD"/>
    <property type="match status" value="1"/>
</dbReference>
<dbReference type="PROSITE" id="PS51898">
    <property type="entry name" value="TYR_RECOMBINASE"/>
    <property type="match status" value="1"/>
</dbReference>
<dbReference type="Proteomes" id="UP000219621">
    <property type="component" value="Unassembled WGS sequence"/>
</dbReference>
<dbReference type="InterPro" id="IPR013762">
    <property type="entry name" value="Integrase-like_cat_sf"/>
</dbReference>
<dbReference type="Pfam" id="PF00589">
    <property type="entry name" value="Phage_integrase"/>
    <property type="match status" value="1"/>
</dbReference>
<dbReference type="SUPFAM" id="SSF56349">
    <property type="entry name" value="DNA breaking-rejoining enzymes"/>
    <property type="match status" value="1"/>
</dbReference>
<evidence type="ECO:0000256" key="8">
    <source>
        <dbReference type="ARBA" id="ARBA00023125"/>
    </source>
</evidence>
<dbReference type="NCBIfam" id="NF001399">
    <property type="entry name" value="PRK00283.1"/>
    <property type="match status" value="1"/>
</dbReference>
<dbReference type="NCBIfam" id="TIGR02225">
    <property type="entry name" value="recomb_XerD"/>
    <property type="match status" value="1"/>
</dbReference>
<evidence type="ECO:0000256" key="4">
    <source>
        <dbReference type="ARBA" id="ARBA00022490"/>
    </source>
</evidence>
<feature type="active site" evidence="11">
    <location>
        <position position="248"/>
    </location>
</feature>
<dbReference type="InterPro" id="IPR023009">
    <property type="entry name" value="Tyrosine_recombinase_XerC/XerD"/>
</dbReference>
<evidence type="ECO:0000259" key="13">
    <source>
        <dbReference type="PROSITE" id="PS51900"/>
    </source>
</evidence>
<keyword evidence="8 11" id="KW-0238">DNA-binding</keyword>
<dbReference type="PANTHER" id="PTHR30349:SF90">
    <property type="entry name" value="TYROSINE RECOMBINASE XERD"/>
    <property type="match status" value="1"/>
</dbReference>
<dbReference type="InterPro" id="IPR011010">
    <property type="entry name" value="DNA_brk_join_enz"/>
</dbReference>
<dbReference type="Pfam" id="PF02899">
    <property type="entry name" value="Phage_int_SAM_1"/>
    <property type="match status" value="1"/>
</dbReference>
<dbReference type="CDD" id="cd00798">
    <property type="entry name" value="INT_XerDC_C"/>
    <property type="match status" value="1"/>
</dbReference>
<comment type="subunit">
    <text evidence="11">Forms a cyclic heterotetrameric complex composed of two molecules of XerC and two molecules of XerD.</text>
</comment>
<sequence>MTSRHVERFLEMMVAERGASPRTIDAYGRDLADFAEHLGARAPEAATADDLRAYLAGLAAAAMTPRTMNRRLSALRQFFRFLFAEGTRADDPTATIDSPRLGRPLPKYLSEEEVERLLAAARRIEGARGLRAVALLEILYATGLRVSELVSLPLASVARDQPVLVVRGKGSKERMVPLSAPARDAARAWLTARAELLGGEAVARKNRWLFPSRSKEGHLTRDGFAKMLADVAAAAGVSPGKVSPHVLRHSFASHLLAHGADLRSVQQMLGHADISTTQIYTHVLDERLKSLVNRHHPLAGKG</sequence>
<name>A0A286GHK7_9PROT</name>
<feature type="active site" evidence="11">
    <location>
        <position position="169"/>
    </location>
</feature>
<feature type="domain" description="Tyr recombinase" evidence="12">
    <location>
        <begin position="104"/>
        <end position="293"/>
    </location>
</feature>
<evidence type="ECO:0000313" key="15">
    <source>
        <dbReference type="Proteomes" id="UP000219621"/>
    </source>
</evidence>
<keyword evidence="15" id="KW-1185">Reference proteome</keyword>
<dbReference type="InterPro" id="IPR010998">
    <property type="entry name" value="Integrase_recombinase_N"/>
</dbReference>
<dbReference type="OrthoDB" id="9801717at2"/>
<evidence type="ECO:0000313" key="14">
    <source>
        <dbReference type="EMBL" id="SOD94696.1"/>
    </source>
</evidence>
<evidence type="ECO:0000256" key="3">
    <source>
        <dbReference type="ARBA" id="ARBA00015810"/>
    </source>
</evidence>
<feature type="active site" description="O-(3'-phospho-DNA)-tyrosine intermediate" evidence="11">
    <location>
        <position position="280"/>
    </location>
</feature>
<dbReference type="RefSeq" id="WP_097279060.1">
    <property type="nucleotide sequence ID" value="NZ_OCNJ01000004.1"/>
</dbReference>
<dbReference type="InterPro" id="IPR050090">
    <property type="entry name" value="Tyrosine_recombinase_XerCD"/>
</dbReference>
<keyword evidence="9 11" id="KW-0233">DNA recombination</keyword>
<comment type="similarity">
    <text evidence="2 11">Belongs to the 'phage' integrase family. XerD subfamily.</text>
</comment>
<keyword evidence="10 11" id="KW-0131">Cell cycle</keyword>
<feature type="active site" evidence="11">
    <location>
        <position position="145"/>
    </location>
</feature>
<keyword evidence="5 11" id="KW-0132">Cell division</keyword>
<keyword evidence="6 11" id="KW-0159">Chromosome partition</keyword>
<dbReference type="EMBL" id="OCNJ01000004">
    <property type="protein sequence ID" value="SOD94696.1"/>
    <property type="molecule type" value="Genomic_DNA"/>
</dbReference>
<evidence type="ECO:0000256" key="10">
    <source>
        <dbReference type="ARBA" id="ARBA00023306"/>
    </source>
</evidence>
<evidence type="ECO:0000256" key="6">
    <source>
        <dbReference type="ARBA" id="ARBA00022829"/>
    </source>
</evidence>
<organism evidence="14 15">
    <name type="scientific">Caenispirillum bisanense</name>
    <dbReference type="NCBI Taxonomy" id="414052"/>
    <lineage>
        <taxon>Bacteria</taxon>
        <taxon>Pseudomonadati</taxon>
        <taxon>Pseudomonadota</taxon>
        <taxon>Alphaproteobacteria</taxon>
        <taxon>Rhodospirillales</taxon>
        <taxon>Novispirillaceae</taxon>
        <taxon>Caenispirillum</taxon>
    </lineage>
</organism>
<gene>
    <name evidence="11" type="primary">xerD</name>
    <name evidence="14" type="ORF">SAMN05421508_10491</name>
</gene>
<feature type="active site" evidence="11">
    <location>
        <position position="271"/>
    </location>
</feature>
<dbReference type="AlphaFoldDB" id="A0A286GHK7"/>
<keyword evidence="4 11" id="KW-0963">Cytoplasm</keyword>
<feature type="domain" description="Core-binding (CB)" evidence="13">
    <location>
        <begin position="1"/>
        <end position="83"/>
    </location>
</feature>
<dbReference type="InterPro" id="IPR004107">
    <property type="entry name" value="Integrase_SAM-like_N"/>
</dbReference>
<accession>A0A286GHK7</accession>
<evidence type="ECO:0000259" key="12">
    <source>
        <dbReference type="PROSITE" id="PS51898"/>
    </source>
</evidence>
<evidence type="ECO:0000256" key="7">
    <source>
        <dbReference type="ARBA" id="ARBA00022908"/>
    </source>
</evidence>
<evidence type="ECO:0000256" key="2">
    <source>
        <dbReference type="ARBA" id="ARBA00010450"/>
    </source>
</evidence>
<dbReference type="HAMAP" id="MF_01808">
    <property type="entry name" value="Recomb_XerC_XerD"/>
    <property type="match status" value="1"/>
</dbReference>
<dbReference type="GO" id="GO:0009037">
    <property type="term" value="F:tyrosine-based site-specific recombinase activity"/>
    <property type="evidence" value="ECO:0007669"/>
    <property type="project" value="UniProtKB-UniRule"/>
</dbReference>
<keyword evidence="7 11" id="KW-0229">DNA integration</keyword>
<comment type="function">
    <text evidence="11">Site-specific tyrosine recombinase, which acts by catalyzing the cutting and rejoining of the recombining DNA molecules. The XerC-XerD complex is essential to convert dimers of the bacterial chromosome into monomers to permit their segregation at cell division. It also contributes to the segregational stability of plasmids.</text>
</comment>
<proteinExistence type="inferred from homology"/>
<dbReference type="InterPro" id="IPR044068">
    <property type="entry name" value="CB"/>
</dbReference>
<dbReference type="InterPro" id="IPR011932">
    <property type="entry name" value="Recomb_XerD"/>
</dbReference>
<reference evidence="15" key="1">
    <citation type="submission" date="2017-09" db="EMBL/GenBank/DDBJ databases">
        <authorList>
            <person name="Varghese N."/>
            <person name="Submissions S."/>
        </authorList>
    </citation>
    <scope>NUCLEOTIDE SEQUENCE [LARGE SCALE GENOMIC DNA]</scope>
    <source>
        <strain evidence="15">USBA 140</strain>
    </source>
</reference>
<evidence type="ECO:0000256" key="9">
    <source>
        <dbReference type="ARBA" id="ARBA00023172"/>
    </source>
</evidence>
<feature type="active site" evidence="11">
    <location>
        <position position="245"/>
    </location>
</feature>
<dbReference type="GO" id="GO:0003677">
    <property type="term" value="F:DNA binding"/>
    <property type="evidence" value="ECO:0007669"/>
    <property type="project" value="UniProtKB-UniRule"/>
</dbReference>